<evidence type="ECO:0000256" key="1">
    <source>
        <dbReference type="SAM" id="Coils"/>
    </source>
</evidence>
<feature type="coiled-coil region" evidence="1">
    <location>
        <begin position="200"/>
        <end position="227"/>
    </location>
</feature>
<evidence type="ECO:0000313" key="3">
    <source>
        <dbReference type="Proteomes" id="UP000515123"/>
    </source>
</evidence>
<dbReference type="GeneID" id="109709576"/>
<dbReference type="PANTHER" id="PTHR46929:SF3">
    <property type="entry name" value="MYB_SANT-LIKE DOMAIN-CONTAINING PROTEIN"/>
    <property type="match status" value="1"/>
</dbReference>
<dbReference type="Proteomes" id="UP000515123">
    <property type="component" value="Linkage group 1"/>
</dbReference>
<dbReference type="InterPro" id="IPR000626">
    <property type="entry name" value="Ubiquitin-like_dom"/>
</dbReference>
<accession>A0A6P5F1W8</accession>
<reference evidence="3" key="1">
    <citation type="journal article" date="2015" name="Nat. Genet.">
        <title>The pineapple genome and the evolution of CAM photosynthesis.</title>
        <authorList>
            <person name="Ming R."/>
            <person name="VanBuren R."/>
            <person name="Wai C.M."/>
            <person name="Tang H."/>
            <person name="Schatz M.C."/>
            <person name="Bowers J.E."/>
            <person name="Lyons E."/>
            <person name="Wang M.L."/>
            <person name="Chen J."/>
            <person name="Biggers E."/>
            <person name="Zhang J."/>
            <person name="Huang L."/>
            <person name="Zhang L."/>
            <person name="Miao W."/>
            <person name="Zhang J."/>
            <person name="Ye Z."/>
            <person name="Miao C."/>
            <person name="Lin Z."/>
            <person name="Wang H."/>
            <person name="Zhou H."/>
            <person name="Yim W.C."/>
            <person name="Priest H.D."/>
            <person name="Zheng C."/>
            <person name="Woodhouse M."/>
            <person name="Edger P.P."/>
            <person name="Guyot R."/>
            <person name="Guo H.B."/>
            <person name="Guo H."/>
            <person name="Zheng G."/>
            <person name="Singh R."/>
            <person name="Sharma A."/>
            <person name="Min X."/>
            <person name="Zheng Y."/>
            <person name="Lee H."/>
            <person name="Gurtowski J."/>
            <person name="Sedlazeck F.J."/>
            <person name="Harkess A."/>
            <person name="McKain M.R."/>
            <person name="Liao Z."/>
            <person name="Fang J."/>
            <person name="Liu J."/>
            <person name="Zhang X."/>
            <person name="Zhang Q."/>
            <person name="Hu W."/>
            <person name="Qin Y."/>
            <person name="Wang K."/>
            <person name="Chen L.Y."/>
            <person name="Shirley N."/>
            <person name="Lin Y.R."/>
            <person name="Liu L.Y."/>
            <person name="Hernandez A.G."/>
            <person name="Wright C.L."/>
            <person name="Bulone V."/>
            <person name="Tuskan G.A."/>
            <person name="Heath K."/>
            <person name="Zee F."/>
            <person name="Moore P.H."/>
            <person name="Sunkar R."/>
            <person name="Leebens-Mack J.H."/>
            <person name="Mockler T."/>
            <person name="Bennetzen J.L."/>
            <person name="Freeling M."/>
            <person name="Sankoff D."/>
            <person name="Paterson A.H."/>
            <person name="Zhu X."/>
            <person name="Yang X."/>
            <person name="Smith J.A."/>
            <person name="Cushman J.C."/>
            <person name="Paull R.E."/>
            <person name="Yu Q."/>
        </authorList>
    </citation>
    <scope>NUCLEOTIDE SEQUENCE [LARGE SCALE GENOMIC DNA]</scope>
    <source>
        <strain evidence="3">cv. F153</strain>
    </source>
</reference>
<dbReference type="RefSeq" id="XP_020087493.1">
    <property type="nucleotide sequence ID" value="XM_020231904.1"/>
</dbReference>
<gene>
    <name evidence="4 5" type="primary">LOC109709576</name>
</gene>
<dbReference type="InterPro" id="IPR019956">
    <property type="entry name" value="Ubiquitin_dom"/>
</dbReference>
<dbReference type="Gene3D" id="3.10.20.90">
    <property type="entry name" value="Phosphatidylinositol 3-kinase Catalytic Subunit, Chain A, domain 1"/>
    <property type="match status" value="1"/>
</dbReference>
<keyword evidence="3" id="KW-1185">Reference proteome</keyword>
<dbReference type="AlphaFoldDB" id="A0A6P5F1W8"/>
<feature type="domain" description="Ubiquitin-like" evidence="2">
    <location>
        <begin position="20"/>
        <end position="95"/>
    </location>
</feature>
<proteinExistence type="predicted"/>
<name>A0A6P5F1W8_ANACO</name>
<sequence>MDCKEEGVAAGSELYVDGDMEIFVKSLNCEIMTFKVYGSVKVLDVMVTMEEAFGIPIDQIRLFFRGYQMESDRTLAEYSVEDRSVIHYAPRFRGGGGCQYSKYSRSSLTEPIDDSKVATSKTSWKHGRLSMVSKRRSMELPTLLTMEKIRITDQPLVIWEKKYDITLLDLMVKHTRNGGKNGEYFTQYAWHDIMGEFRAAIGLRCNINDLENRLKFYKNEYQIVSNLRKHPKFSWDDKNHSVIATDAEWNEYIMENRGAKAYRKRQIPYFDQLEIICSS</sequence>
<dbReference type="SUPFAM" id="SSF54236">
    <property type="entry name" value="Ubiquitin-like"/>
    <property type="match status" value="1"/>
</dbReference>
<dbReference type="Pfam" id="PF00240">
    <property type="entry name" value="ubiquitin"/>
    <property type="match status" value="1"/>
</dbReference>
<dbReference type="InterPro" id="IPR029071">
    <property type="entry name" value="Ubiquitin-like_domsf"/>
</dbReference>
<evidence type="ECO:0000313" key="4">
    <source>
        <dbReference type="RefSeq" id="XP_020087493.1"/>
    </source>
</evidence>
<dbReference type="PROSITE" id="PS50053">
    <property type="entry name" value="UBIQUITIN_2"/>
    <property type="match status" value="1"/>
</dbReference>
<reference evidence="4 5" key="2">
    <citation type="submission" date="2025-04" db="UniProtKB">
        <authorList>
            <consortium name="RefSeq"/>
        </authorList>
    </citation>
    <scope>IDENTIFICATION</scope>
    <source>
        <tissue evidence="4 5">Leaf</tissue>
    </source>
</reference>
<organism evidence="4">
    <name type="scientific">Ananas comosus</name>
    <name type="common">Pineapple</name>
    <name type="synonym">Ananas ananas</name>
    <dbReference type="NCBI Taxonomy" id="4615"/>
    <lineage>
        <taxon>Eukaryota</taxon>
        <taxon>Viridiplantae</taxon>
        <taxon>Streptophyta</taxon>
        <taxon>Embryophyta</taxon>
        <taxon>Tracheophyta</taxon>
        <taxon>Spermatophyta</taxon>
        <taxon>Magnoliopsida</taxon>
        <taxon>Liliopsida</taxon>
        <taxon>Poales</taxon>
        <taxon>Bromeliaceae</taxon>
        <taxon>Bromelioideae</taxon>
        <taxon>Ananas</taxon>
    </lineage>
</organism>
<dbReference type="OrthoDB" id="1937145at2759"/>
<evidence type="ECO:0000259" key="2">
    <source>
        <dbReference type="PROSITE" id="PS50053"/>
    </source>
</evidence>
<dbReference type="PRINTS" id="PR00348">
    <property type="entry name" value="UBIQUITIN"/>
</dbReference>
<protein>
    <submittedName>
        <fullName evidence="4 5">Uncharacterized protein LOC109709576 isoform X1</fullName>
    </submittedName>
</protein>
<dbReference type="Pfam" id="PF12776">
    <property type="entry name" value="Myb_DNA-bind_3"/>
    <property type="match status" value="1"/>
</dbReference>
<keyword evidence="1" id="KW-0175">Coiled coil</keyword>
<evidence type="ECO:0000313" key="5">
    <source>
        <dbReference type="RefSeq" id="XP_020087564.1"/>
    </source>
</evidence>
<dbReference type="InterPro" id="IPR024752">
    <property type="entry name" value="Myb/SANT-like_dom"/>
</dbReference>
<dbReference type="SMART" id="SM00213">
    <property type="entry name" value="UBQ"/>
    <property type="match status" value="1"/>
</dbReference>
<dbReference type="PANTHER" id="PTHR46929">
    <property type="entry name" value="EXPRESSED PROTEIN"/>
    <property type="match status" value="1"/>
</dbReference>
<dbReference type="RefSeq" id="XP_020087564.1">
    <property type="nucleotide sequence ID" value="XM_020231975.1"/>
</dbReference>